<organism evidence="3 4">
    <name type="scientific">Apiospora hydei</name>
    <dbReference type="NCBI Taxonomy" id="1337664"/>
    <lineage>
        <taxon>Eukaryota</taxon>
        <taxon>Fungi</taxon>
        <taxon>Dikarya</taxon>
        <taxon>Ascomycota</taxon>
        <taxon>Pezizomycotina</taxon>
        <taxon>Sordariomycetes</taxon>
        <taxon>Xylariomycetidae</taxon>
        <taxon>Amphisphaeriales</taxon>
        <taxon>Apiosporaceae</taxon>
        <taxon>Apiospora</taxon>
    </lineage>
</organism>
<feature type="region of interest" description="Disordered" evidence="1">
    <location>
        <begin position="1"/>
        <end position="30"/>
    </location>
</feature>
<evidence type="ECO:0000313" key="3">
    <source>
        <dbReference type="EMBL" id="KAK8094401.1"/>
    </source>
</evidence>
<dbReference type="InterPro" id="IPR003121">
    <property type="entry name" value="SWIB_MDM2_domain"/>
</dbReference>
<dbReference type="SMART" id="SM00151">
    <property type="entry name" value="SWIB"/>
    <property type="match status" value="1"/>
</dbReference>
<evidence type="ECO:0000313" key="4">
    <source>
        <dbReference type="Proteomes" id="UP001433268"/>
    </source>
</evidence>
<evidence type="ECO:0000259" key="2">
    <source>
        <dbReference type="PROSITE" id="PS51925"/>
    </source>
</evidence>
<comment type="caution">
    <text evidence="3">The sequence shown here is derived from an EMBL/GenBank/DDBJ whole genome shotgun (WGS) entry which is preliminary data.</text>
</comment>
<sequence>MQPAYRQFPQQQVPPRTPHSSGPRRGGIDAAPARHLHHYSPVRPTVYHRLPELTLANYSVMAGPMMSSGPHPQVPLTQAQMAQQQQAAAMQVEMAKRRSRKPTDKNLPDNIDECTIGEMGLKYRELRDFERRLDATMTRKRLDIVDSVNRSVKVSQKLHTRLNWELSLTGSRFKRWKTLRVWISNTAEDQQWQNNDLNVPAFDFSSNQEPTYRIKIEGRLLDDDDDDMDKEDADDEDEDSKMDEDGADAKSKAAKAPKHRFSHFFKALAVDFPANRKGIDQSMEWKKPERTGPSTNLPASADFDELIFKRSGDENMHIVINLTRHEVPERYAVEPALADIVDKTEATRQEVVMAVWDYIKFMGLQEDEEKRNFRCDDLLKKAFNIETGSIPLLYNYITPQLKPLPAVKLPYTIRVDEEFHKDPKPTVYDIRVAVDDPLKEKMVTFLNNPGYASMLKEVALLDDQLATIVQAIHVSKSKHAFLSSLSEDPATFVKDWLSSQKRDLDIIMGESIRGSGEHATTGDEWRMGGKDSVWNTINAKESVTMLLAKQPHVPR</sequence>
<feature type="region of interest" description="Disordered" evidence="1">
    <location>
        <begin position="222"/>
        <end position="255"/>
    </location>
</feature>
<dbReference type="InterPro" id="IPR036885">
    <property type="entry name" value="SWIB_MDM2_dom_sf"/>
</dbReference>
<protein>
    <recommendedName>
        <fullName evidence="2">DM2 domain-containing protein</fullName>
    </recommendedName>
</protein>
<feature type="compositionally biased region" description="Acidic residues" evidence="1">
    <location>
        <begin position="222"/>
        <end position="242"/>
    </location>
</feature>
<dbReference type="PANTHER" id="PTHR13844">
    <property type="entry name" value="SWI/SNF-RELATED MATRIX-ASSOCIATED ACTIN-DEPENDENT REGULATOR OF CHROMATIN SUBFAMILY D"/>
    <property type="match status" value="1"/>
</dbReference>
<name>A0ABR1XCG9_9PEZI</name>
<evidence type="ECO:0000256" key="1">
    <source>
        <dbReference type="SAM" id="MobiDB-lite"/>
    </source>
</evidence>
<reference evidence="3 4" key="1">
    <citation type="submission" date="2023-01" db="EMBL/GenBank/DDBJ databases">
        <title>Analysis of 21 Apiospora genomes using comparative genomics revels a genus with tremendous synthesis potential of carbohydrate active enzymes and secondary metabolites.</title>
        <authorList>
            <person name="Sorensen T."/>
        </authorList>
    </citation>
    <scope>NUCLEOTIDE SEQUENCE [LARGE SCALE GENOMIC DNA]</scope>
    <source>
        <strain evidence="3 4">CBS 114990</strain>
    </source>
</reference>
<dbReference type="PROSITE" id="PS51925">
    <property type="entry name" value="SWIB_MDM2"/>
    <property type="match status" value="1"/>
</dbReference>
<dbReference type="InterPro" id="IPR019835">
    <property type="entry name" value="SWIB_domain"/>
</dbReference>
<dbReference type="Gene3D" id="1.10.245.10">
    <property type="entry name" value="SWIB/MDM2 domain"/>
    <property type="match status" value="1"/>
</dbReference>
<keyword evidence="4" id="KW-1185">Reference proteome</keyword>
<gene>
    <name evidence="3" type="ORF">PG997_001086</name>
</gene>
<dbReference type="SUPFAM" id="SSF47592">
    <property type="entry name" value="SWIB/MDM2 domain"/>
    <property type="match status" value="1"/>
</dbReference>
<dbReference type="EMBL" id="JAQQWN010000002">
    <property type="protein sequence ID" value="KAK8094401.1"/>
    <property type="molecule type" value="Genomic_DNA"/>
</dbReference>
<dbReference type="Proteomes" id="UP001433268">
    <property type="component" value="Unassembled WGS sequence"/>
</dbReference>
<accession>A0ABR1XCG9</accession>
<dbReference type="Pfam" id="PF02201">
    <property type="entry name" value="SWIB"/>
    <property type="match status" value="1"/>
</dbReference>
<dbReference type="RefSeq" id="XP_066675174.1">
    <property type="nucleotide sequence ID" value="XM_066805401.1"/>
</dbReference>
<dbReference type="GeneID" id="92038461"/>
<dbReference type="CDD" id="cd10568">
    <property type="entry name" value="SWIB_like"/>
    <property type="match status" value="1"/>
</dbReference>
<feature type="compositionally biased region" description="Polar residues" evidence="1">
    <location>
        <begin position="8"/>
        <end position="20"/>
    </location>
</feature>
<proteinExistence type="predicted"/>
<feature type="domain" description="DM2" evidence="2">
    <location>
        <begin position="326"/>
        <end position="403"/>
    </location>
</feature>